<dbReference type="AlphaFoldDB" id="A0A9J5Y7A1"/>
<reference evidence="1 2" key="1">
    <citation type="submission" date="2020-09" db="EMBL/GenBank/DDBJ databases">
        <title>De no assembly of potato wild relative species, Solanum commersonii.</title>
        <authorList>
            <person name="Cho K."/>
        </authorList>
    </citation>
    <scope>NUCLEOTIDE SEQUENCE [LARGE SCALE GENOMIC DNA]</scope>
    <source>
        <strain evidence="1">LZ3.2</strain>
        <tissue evidence="1">Leaf</tissue>
    </source>
</reference>
<accession>A0A9J5Y7A1</accession>
<proteinExistence type="predicted"/>
<dbReference type="Proteomes" id="UP000824120">
    <property type="component" value="Chromosome 7"/>
</dbReference>
<dbReference type="EMBL" id="JACXVP010000007">
    <property type="protein sequence ID" value="KAG5596029.1"/>
    <property type="molecule type" value="Genomic_DNA"/>
</dbReference>
<name>A0A9J5Y7A1_SOLCO</name>
<keyword evidence="2" id="KW-1185">Reference proteome</keyword>
<comment type="caution">
    <text evidence="1">The sequence shown here is derived from an EMBL/GenBank/DDBJ whole genome shotgun (WGS) entry which is preliminary data.</text>
</comment>
<evidence type="ECO:0000313" key="2">
    <source>
        <dbReference type="Proteomes" id="UP000824120"/>
    </source>
</evidence>
<organism evidence="1 2">
    <name type="scientific">Solanum commersonii</name>
    <name type="common">Commerson's wild potato</name>
    <name type="synonym">Commerson's nightshade</name>
    <dbReference type="NCBI Taxonomy" id="4109"/>
    <lineage>
        <taxon>Eukaryota</taxon>
        <taxon>Viridiplantae</taxon>
        <taxon>Streptophyta</taxon>
        <taxon>Embryophyta</taxon>
        <taxon>Tracheophyta</taxon>
        <taxon>Spermatophyta</taxon>
        <taxon>Magnoliopsida</taxon>
        <taxon>eudicotyledons</taxon>
        <taxon>Gunneridae</taxon>
        <taxon>Pentapetalae</taxon>
        <taxon>asterids</taxon>
        <taxon>lamiids</taxon>
        <taxon>Solanales</taxon>
        <taxon>Solanaceae</taxon>
        <taxon>Solanoideae</taxon>
        <taxon>Solaneae</taxon>
        <taxon>Solanum</taxon>
    </lineage>
</organism>
<protein>
    <submittedName>
        <fullName evidence="1">Uncharacterized protein</fullName>
    </submittedName>
</protein>
<evidence type="ECO:0000313" key="1">
    <source>
        <dbReference type="EMBL" id="KAG5596029.1"/>
    </source>
</evidence>
<sequence length="92" mass="10731">MTVKGLERKEINENINHFAILNKNILVEEEVVEVEVQNQKQIDEPVVTRVESTHGLDYKTDEKLEMENKEDGEIIKVVVKMMGLFRFTTRIS</sequence>
<gene>
    <name evidence="1" type="ORF">H5410_037261</name>
</gene>